<dbReference type="GeneID" id="27312742"/>
<reference evidence="1 2" key="1">
    <citation type="submission" date="2015-01" db="EMBL/GenBank/DDBJ databases">
        <title>The Genome Sequence of Ochroconis gallopava CBS43764.</title>
        <authorList>
            <consortium name="The Broad Institute Genomics Platform"/>
            <person name="Cuomo C."/>
            <person name="de Hoog S."/>
            <person name="Gorbushina A."/>
            <person name="Stielow B."/>
            <person name="Teixiera M."/>
            <person name="Abouelleil A."/>
            <person name="Chapman S.B."/>
            <person name="Priest M."/>
            <person name="Young S.K."/>
            <person name="Wortman J."/>
            <person name="Nusbaum C."/>
            <person name="Birren B."/>
        </authorList>
    </citation>
    <scope>NUCLEOTIDE SEQUENCE [LARGE SCALE GENOMIC DNA]</scope>
    <source>
        <strain evidence="1 2">CBS 43764</strain>
    </source>
</reference>
<keyword evidence="2" id="KW-1185">Reference proteome</keyword>
<protein>
    <submittedName>
        <fullName evidence="1">Uncharacterized protein</fullName>
    </submittedName>
</protein>
<organism evidence="1 2">
    <name type="scientific">Verruconis gallopava</name>
    <dbReference type="NCBI Taxonomy" id="253628"/>
    <lineage>
        <taxon>Eukaryota</taxon>
        <taxon>Fungi</taxon>
        <taxon>Dikarya</taxon>
        <taxon>Ascomycota</taxon>
        <taxon>Pezizomycotina</taxon>
        <taxon>Dothideomycetes</taxon>
        <taxon>Pleosporomycetidae</taxon>
        <taxon>Venturiales</taxon>
        <taxon>Sympoventuriaceae</taxon>
        <taxon>Verruconis</taxon>
    </lineage>
</organism>
<dbReference type="HOGENOM" id="CLU_826910_0_0_1"/>
<dbReference type="Proteomes" id="UP000053259">
    <property type="component" value="Unassembled WGS sequence"/>
</dbReference>
<sequence>MATTMDLADKIQLDQVISFPHTNTTWNIIDRLSPWPKPTVANNYLPTSDSFVHSYVFRVELVGSSAKVVPDYIPKFAIVKIKCSSAIPKDAIDVDMLNEIRALEQLTLNRSQHTPRILDAKVQHHLTSMRRYEPPEGTQEERKHYVTYVLMTEIEGLCLKGDVFWKLDQGQRRLIRLAFRIALTDVQRCWVILTKPDPKHLIWNRAKQMVYILNFEKSITFNNLALMHDTEEGHISRTLPTRFQAWSNAWYVDYGLAESSVDLFTKGTDSTAFDEQWLAKYGETVMQEPKMPIKDVAAFLVGARGAGIETHPEKRSYAGQLASFQQTQNRRNCGVM</sequence>
<dbReference type="InParanoid" id="A0A0D2AXN0"/>
<dbReference type="AlphaFoldDB" id="A0A0D2AXN0"/>
<dbReference type="VEuPathDB" id="FungiDB:PV09_04769"/>
<accession>A0A0D2AXN0</accession>
<proteinExistence type="predicted"/>
<dbReference type="RefSeq" id="XP_016213798.1">
    <property type="nucleotide sequence ID" value="XM_016358180.1"/>
</dbReference>
<dbReference type="EMBL" id="KN847542">
    <property type="protein sequence ID" value="KIW03929.1"/>
    <property type="molecule type" value="Genomic_DNA"/>
</dbReference>
<evidence type="ECO:0000313" key="2">
    <source>
        <dbReference type="Proteomes" id="UP000053259"/>
    </source>
</evidence>
<evidence type="ECO:0000313" key="1">
    <source>
        <dbReference type="EMBL" id="KIW03929.1"/>
    </source>
</evidence>
<gene>
    <name evidence="1" type="ORF">PV09_04769</name>
</gene>
<name>A0A0D2AXN0_9PEZI</name>